<evidence type="ECO:0000256" key="5">
    <source>
        <dbReference type="ARBA" id="ARBA00023230"/>
    </source>
</evidence>
<dbReference type="Gene3D" id="3.10.20.90">
    <property type="entry name" value="Phosphatidylinositol 3-kinase Catalytic Subunit, Chain A, domain 1"/>
    <property type="match status" value="1"/>
</dbReference>
<evidence type="ECO:0000256" key="6">
    <source>
        <dbReference type="SAM" id="MobiDB-lite"/>
    </source>
</evidence>
<feature type="compositionally biased region" description="Polar residues" evidence="6">
    <location>
        <begin position="219"/>
        <end position="242"/>
    </location>
</feature>
<evidence type="ECO:0000313" key="9">
    <source>
        <dbReference type="Proteomes" id="UP000248961"/>
    </source>
</evidence>
<sequence>MASTTDTPTSSSDSPESFNLHVLCPSLPPPNRFTIEDVSPSTTVANLKARLAQSIPSQPSPESQRLIYRGKPLLNDAAAMKDVLEPPNATEYSIHLVLPPTSESAAPRYFSSSGPQSPQPDSGMNSRPPNPLNTNRQPAPARAAHNDWEATPRSEPVRTGTHEADVGATLRRNIEALRREIEIREQSLSAFSSSMNPVLSMLRQRAALTDPSSYRPELSRTSSSETLAATGLPTTGSPSNPHISEEASLRLQILMRQVEFAECQLNHGIAPPMDHIIRIRTHLFTILDAQRQNPLAERDGSIEGLLSRVLNIYTRADQLRLSEARFPRSQTASTSAINTPASGLTSLYLLSSPSGYEGIITTSPGAEELQATLDSLRALHLPDRGPIPDTAPVPEFRPNANAVVMENVVRQAVLNQRGVGNNANNNGQLGFGRIIRRLWQFLRLYFFCYMFTEPGTWARVFFVTLAVLYVLSMETGVDQQLYRTLVAPVQQHLEGLVHFTPHEPAQAQQSQGGSTDGQRGVGAPATGNPRAGVAGEMRFQLRRVERSVALFIASLVPGVGERQVAVRNAAEAAQRAREEEERRQREEAQQQPQPQQE</sequence>
<organism evidence="8 9">
    <name type="scientific">Aspergillus homomorphus (strain CBS 101889)</name>
    <dbReference type="NCBI Taxonomy" id="1450537"/>
    <lineage>
        <taxon>Eukaryota</taxon>
        <taxon>Fungi</taxon>
        <taxon>Dikarya</taxon>
        <taxon>Ascomycota</taxon>
        <taxon>Pezizomycotina</taxon>
        <taxon>Eurotiomycetes</taxon>
        <taxon>Eurotiomycetidae</taxon>
        <taxon>Eurotiales</taxon>
        <taxon>Aspergillaceae</taxon>
        <taxon>Aspergillus</taxon>
        <taxon>Aspergillus subgen. Circumdati</taxon>
    </lineage>
</organism>
<dbReference type="STRING" id="1450537.A0A395I9B6"/>
<dbReference type="PROSITE" id="PS50053">
    <property type="entry name" value="UBIQUITIN_2"/>
    <property type="match status" value="1"/>
</dbReference>
<evidence type="ECO:0000256" key="4">
    <source>
        <dbReference type="ARBA" id="ARBA00023136"/>
    </source>
</evidence>
<feature type="region of interest" description="Disordered" evidence="6">
    <location>
        <begin position="563"/>
        <end position="597"/>
    </location>
</feature>
<dbReference type="GeneID" id="37196642"/>
<evidence type="ECO:0000256" key="2">
    <source>
        <dbReference type="ARBA" id="ARBA00022692"/>
    </source>
</evidence>
<feature type="compositionally biased region" description="Low complexity" evidence="6">
    <location>
        <begin position="563"/>
        <end position="573"/>
    </location>
</feature>
<gene>
    <name evidence="8" type="ORF">BO97DRAFT_360346</name>
</gene>
<protein>
    <recommendedName>
        <fullName evidence="7">Ubiquitin-like domain-containing protein</fullName>
    </recommendedName>
</protein>
<dbReference type="EMBL" id="KZ824268">
    <property type="protein sequence ID" value="RAL16860.1"/>
    <property type="molecule type" value="Genomic_DNA"/>
</dbReference>
<feature type="compositionally biased region" description="Polar residues" evidence="6">
    <location>
        <begin position="506"/>
        <end position="517"/>
    </location>
</feature>
<feature type="domain" description="Ubiquitin-like" evidence="7">
    <location>
        <begin position="20"/>
        <end position="76"/>
    </location>
</feature>
<keyword evidence="3" id="KW-1133">Transmembrane helix</keyword>
<dbReference type="GO" id="GO:0016020">
    <property type="term" value="C:membrane"/>
    <property type="evidence" value="ECO:0007669"/>
    <property type="project" value="UniProtKB-SubCell"/>
</dbReference>
<feature type="region of interest" description="Disordered" evidence="6">
    <location>
        <begin position="503"/>
        <end position="534"/>
    </location>
</feature>
<keyword evidence="5" id="KW-0834">Unfolded protein response</keyword>
<feature type="compositionally biased region" description="Polar residues" evidence="6">
    <location>
        <begin position="124"/>
        <end position="137"/>
    </location>
</feature>
<evidence type="ECO:0000259" key="7">
    <source>
        <dbReference type="PROSITE" id="PS50053"/>
    </source>
</evidence>
<dbReference type="Pfam" id="PF00240">
    <property type="entry name" value="ubiquitin"/>
    <property type="match status" value="1"/>
</dbReference>
<dbReference type="PANTHER" id="PTHR12943">
    <property type="entry name" value="HOMOCYSTEINE-RESPONSIVE ENDOPLASMIC RETICULUM-RESIDENT UNIQUITIN-LIKE DOMAIN HERPUD PROTEIN FAMILY MEMBER"/>
    <property type="match status" value="1"/>
</dbReference>
<keyword evidence="4" id="KW-0472">Membrane</keyword>
<feature type="region of interest" description="Disordered" evidence="6">
    <location>
        <begin position="210"/>
        <end position="242"/>
    </location>
</feature>
<dbReference type="PANTHER" id="PTHR12943:SF27">
    <property type="entry name" value="HOMOCYSTEINE-INDUCED ENDOPLASMIC RETICULUM PROTEIN, ISOFORM A"/>
    <property type="match status" value="1"/>
</dbReference>
<dbReference type="InterPro" id="IPR039751">
    <property type="entry name" value="HERPUD1/2"/>
</dbReference>
<dbReference type="VEuPathDB" id="FungiDB:BO97DRAFT_360346"/>
<dbReference type="SUPFAM" id="SSF54236">
    <property type="entry name" value="Ubiquitin-like"/>
    <property type="match status" value="1"/>
</dbReference>
<dbReference type="RefSeq" id="XP_025556014.1">
    <property type="nucleotide sequence ID" value="XM_025692353.1"/>
</dbReference>
<feature type="compositionally biased region" description="Low complexity" evidence="6">
    <location>
        <begin position="111"/>
        <end position="123"/>
    </location>
</feature>
<feature type="compositionally biased region" description="Basic and acidic residues" evidence="6">
    <location>
        <begin position="574"/>
        <end position="588"/>
    </location>
</feature>
<dbReference type="InterPro" id="IPR000626">
    <property type="entry name" value="Ubiquitin-like_dom"/>
</dbReference>
<evidence type="ECO:0000256" key="3">
    <source>
        <dbReference type="ARBA" id="ARBA00022989"/>
    </source>
</evidence>
<proteinExistence type="predicted"/>
<dbReference type="OrthoDB" id="21589at2759"/>
<dbReference type="Proteomes" id="UP000248961">
    <property type="component" value="Unassembled WGS sequence"/>
</dbReference>
<reference evidence="8 9" key="1">
    <citation type="submission" date="2018-02" db="EMBL/GenBank/DDBJ databases">
        <title>The genomes of Aspergillus section Nigri reveals drivers in fungal speciation.</title>
        <authorList>
            <consortium name="DOE Joint Genome Institute"/>
            <person name="Vesth T.C."/>
            <person name="Nybo J."/>
            <person name="Theobald S."/>
            <person name="Brandl J."/>
            <person name="Frisvad J.C."/>
            <person name="Nielsen K.F."/>
            <person name="Lyhne E.K."/>
            <person name="Kogle M.E."/>
            <person name="Kuo A."/>
            <person name="Riley R."/>
            <person name="Clum A."/>
            <person name="Nolan M."/>
            <person name="Lipzen A."/>
            <person name="Salamov A."/>
            <person name="Henrissat B."/>
            <person name="Wiebenga A."/>
            <person name="De vries R.P."/>
            <person name="Grigoriev I.V."/>
            <person name="Mortensen U.H."/>
            <person name="Andersen M.R."/>
            <person name="Baker S.E."/>
        </authorList>
    </citation>
    <scope>NUCLEOTIDE SEQUENCE [LARGE SCALE GENOMIC DNA]</scope>
    <source>
        <strain evidence="8 9">CBS 101889</strain>
    </source>
</reference>
<dbReference type="GO" id="GO:0030968">
    <property type="term" value="P:endoplasmic reticulum unfolded protein response"/>
    <property type="evidence" value="ECO:0007669"/>
    <property type="project" value="TreeGrafter"/>
</dbReference>
<evidence type="ECO:0000256" key="1">
    <source>
        <dbReference type="ARBA" id="ARBA00004370"/>
    </source>
</evidence>
<accession>A0A395I9B6</accession>
<feature type="compositionally biased region" description="Basic and acidic residues" evidence="6">
    <location>
        <begin position="144"/>
        <end position="165"/>
    </location>
</feature>
<name>A0A395I9B6_ASPHC</name>
<keyword evidence="9" id="KW-1185">Reference proteome</keyword>
<dbReference type="AlphaFoldDB" id="A0A395I9B6"/>
<comment type="subcellular location">
    <subcellularLocation>
        <location evidence="1">Membrane</location>
    </subcellularLocation>
</comment>
<keyword evidence="2" id="KW-0812">Transmembrane</keyword>
<dbReference type="FunFam" id="3.10.20.90:FF:000046">
    <property type="entry name" value="Homocysteine-responsive endoplasmic reticulum-resident ubiquitin-like domain member 2 protein"/>
    <property type="match status" value="1"/>
</dbReference>
<feature type="region of interest" description="Disordered" evidence="6">
    <location>
        <begin position="104"/>
        <end position="166"/>
    </location>
</feature>
<dbReference type="InterPro" id="IPR029071">
    <property type="entry name" value="Ubiquitin-like_domsf"/>
</dbReference>
<evidence type="ECO:0000313" key="8">
    <source>
        <dbReference type="EMBL" id="RAL16860.1"/>
    </source>
</evidence>